<protein>
    <submittedName>
        <fullName evidence="1">Uncharacterized protein</fullName>
    </submittedName>
</protein>
<name>A0ABT2M012_9FIRM</name>
<evidence type="ECO:0000313" key="2">
    <source>
        <dbReference type="Proteomes" id="UP001431199"/>
    </source>
</evidence>
<accession>A0ABT2M012</accession>
<gene>
    <name evidence="1" type="ORF">N5B56_01355</name>
</gene>
<proteinExistence type="predicted"/>
<dbReference type="Proteomes" id="UP001431199">
    <property type="component" value="Unassembled WGS sequence"/>
</dbReference>
<keyword evidence="2" id="KW-1185">Reference proteome</keyword>
<sequence length="76" mass="9104">MENKKRKYYRVKIERIPPYSAVNGSYCYEEDIWAYSEKGAVNKVNKEHKNSYGRNYVLDVNEITKEDFRGDKFIKS</sequence>
<dbReference type="RefSeq" id="WP_260978168.1">
    <property type="nucleotide sequence ID" value="NZ_JAODBU010000002.1"/>
</dbReference>
<organism evidence="1 2">
    <name type="scientific">Eubacterium album</name>
    <dbReference type="NCBI Taxonomy" id="2978477"/>
    <lineage>
        <taxon>Bacteria</taxon>
        <taxon>Bacillati</taxon>
        <taxon>Bacillota</taxon>
        <taxon>Clostridia</taxon>
        <taxon>Eubacteriales</taxon>
        <taxon>Eubacteriaceae</taxon>
        <taxon>Eubacterium</taxon>
    </lineage>
</organism>
<comment type="caution">
    <text evidence="1">The sequence shown here is derived from an EMBL/GenBank/DDBJ whole genome shotgun (WGS) entry which is preliminary data.</text>
</comment>
<dbReference type="EMBL" id="JAODBU010000002">
    <property type="protein sequence ID" value="MCT7397732.1"/>
    <property type="molecule type" value="Genomic_DNA"/>
</dbReference>
<reference evidence="1" key="1">
    <citation type="submission" date="2022-09" db="EMBL/GenBank/DDBJ databases">
        <title>Eubacterium sp. LFL-14 isolated from human feces.</title>
        <authorList>
            <person name="Liu F."/>
        </authorList>
    </citation>
    <scope>NUCLEOTIDE SEQUENCE</scope>
    <source>
        <strain evidence="1">LFL-14</strain>
    </source>
</reference>
<evidence type="ECO:0000313" key="1">
    <source>
        <dbReference type="EMBL" id="MCT7397732.1"/>
    </source>
</evidence>